<dbReference type="AlphaFoldDB" id="A0A261Y2K2"/>
<feature type="compositionally biased region" description="Basic and acidic residues" evidence="1">
    <location>
        <begin position="111"/>
        <end position="120"/>
    </location>
</feature>
<evidence type="ECO:0000313" key="2">
    <source>
        <dbReference type="EMBL" id="OZJ04821.1"/>
    </source>
</evidence>
<feature type="region of interest" description="Disordered" evidence="1">
    <location>
        <begin position="36"/>
        <end position="68"/>
    </location>
</feature>
<accession>A0A261Y2K2</accession>
<name>A0A261Y2K2_9FUNG</name>
<sequence length="184" mass="19665">MPRLSSAAGQEGATVAVSGVFSQASVATDCREKVQSLNSANGQASFKRPSIEDKALEGPPASIPKMQPCANEDEDFAAAAEAHAKRGSKLLIYGHVKRQKQDVGDAAVDVIADRTDRDMTKPPPKVTSGPLQPSSPLPPPLPKASLLDANRQSLARQRSKSATKVDDDSDWEQLLEINDEPWVP</sequence>
<dbReference type="Proteomes" id="UP000242875">
    <property type="component" value="Unassembled WGS sequence"/>
</dbReference>
<evidence type="ECO:0000256" key="1">
    <source>
        <dbReference type="SAM" id="MobiDB-lite"/>
    </source>
</evidence>
<proteinExistence type="predicted"/>
<keyword evidence="3" id="KW-1185">Reference proteome</keyword>
<evidence type="ECO:0000313" key="3">
    <source>
        <dbReference type="Proteomes" id="UP000242875"/>
    </source>
</evidence>
<feature type="region of interest" description="Disordered" evidence="1">
    <location>
        <begin position="110"/>
        <end position="145"/>
    </location>
</feature>
<reference evidence="2 3" key="1">
    <citation type="journal article" date="2017" name="Mycologia">
        <title>Bifiguratus adelaidae, gen. et sp. nov., a new member of Mucoromycotina in endophytic and soil-dwelling habitats.</title>
        <authorList>
            <person name="Torres-Cruz T.J."/>
            <person name="Billingsley Tobias T.L."/>
            <person name="Almatruk M."/>
            <person name="Hesse C."/>
            <person name="Kuske C.R."/>
            <person name="Desiro A."/>
            <person name="Benucci G.M."/>
            <person name="Bonito G."/>
            <person name="Stajich J.E."/>
            <person name="Dunlap C."/>
            <person name="Arnold A.E."/>
            <person name="Porras-Alfaro A."/>
        </authorList>
    </citation>
    <scope>NUCLEOTIDE SEQUENCE [LARGE SCALE GENOMIC DNA]</scope>
    <source>
        <strain evidence="2 3">AZ0501</strain>
    </source>
</reference>
<feature type="compositionally biased region" description="Pro residues" evidence="1">
    <location>
        <begin position="133"/>
        <end position="142"/>
    </location>
</feature>
<organism evidence="2 3">
    <name type="scientific">Bifiguratus adelaidae</name>
    <dbReference type="NCBI Taxonomy" id="1938954"/>
    <lineage>
        <taxon>Eukaryota</taxon>
        <taxon>Fungi</taxon>
        <taxon>Fungi incertae sedis</taxon>
        <taxon>Mucoromycota</taxon>
        <taxon>Mucoromycotina</taxon>
        <taxon>Endogonomycetes</taxon>
        <taxon>Endogonales</taxon>
        <taxon>Endogonales incertae sedis</taxon>
        <taxon>Bifiguratus</taxon>
    </lineage>
</organism>
<comment type="caution">
    <text evidence="2">The sequence shown here is derived from an EMBL/GenBank/DDBJ whole genome shotgun (WGS) entry which is preliminary data.</text>
</comment>
<dbReference type="EMBL" id="MVBO01000029">
    <property type="protein sequence ID" value="OZJ04821.1"/>
    <property type="molecule type" value="Genomic_DNA"/>
</dbReference>
<protein>
    <submittedName>
        <fullName evidence="2">Uncharacterized protein</fullName>
    </submittedName>
</protein>
<gene>
    <name evidence="2" type="ORF">BZG36_02339</name>
</gene>